<keyword evidence="5" id="KW-1185">Reference proteome</keyword>
<evidence type="ECO:0000313" key="4">
    <source>
        <dbReference type="EMBL" id="QDT10933.1"/>
    </source>
</evidence>
<gene>
    <name evidence="4" type="ORF">K239x_29260</name>
</gene>
<keyword evidence="2" id="KW-1133">Transmembrane helix</keyword>
<dbReference type="Pfam" id="PF07589">
    <property type="entry name" value="PEP-CTERM"/>
    <property type="match status" value="1"/>
</dbReference>
<dbReference type="RefSeq" id="WP_145418644.1">
    <property type="nucleotide sequence ID" value="NZ_CP036526.1"/>
</dbReference>
<evidence type="ECO:0000256" key="2">
    <source>
        <dbReference type="SAM" id="Phobius"/>
    </source>
</evidence>
<keyword evidence="2" id="KW-0472">Membrane</keyword>
<sequence>MHTMAAGTYDLWTGTTKNQTGQTQSTQTGGLPTGGVDSLIMTTFNNQDGSAFTFDNMSFNTITAVPEPSSFALLGIGMLGIVARRRR</sequence>
<dbReference type="InterPro" id="IPR013424">
    <property type="entry name" value="Ice-binding_C"/>
</dbReference>
<dbReference type="EMBL" id="CP036526">
    <property type="protein sequence ID" value="QDT10933.1"/>
    <property type="molecule type" value="Genomic_DNA"/>
</dbReference>
<dbReference type="NCBIfam" id="TIGR02595">
    <property type="entry name" value="PEP_CTERM"/>
    <property type="match status" value="1"/>
</dbReference>
<evidence type="ECO:0000313" key="5">
    <source>
        <dbReference type="Proteomes" id="UP000319817"/>
    </source>
</evidence>
<feature type="region of interest" description="Disordered" evidence="1">
    <location>
        <begin position="1"/>
        <end position="32"/>
    </location>
</feature>
<protein>
    <submittedName>
        <fullName evidence="4">PEP-CTERM motif protein</fullName>
    </submittedName>
</protein>
<dbReference type="OrthoDB" id="292862at2"/>
<name>A0A517NUZ5_9BACT</name>
<evidence type="ECO:0000256" key="1">
    <source>
        <dbReference type="SAM" id="MobiDB-lite"/>
    </source>
</evidence>
<keyword evidence="2" id="KW-0812">Transmembrane</keyword>
<reference evidence="4 5" key="1">
    <citation type="submission" date="2019-02" db="EMBL/GenBank/DDBJ databases">
        <title>Deep-cultivation of Planctomycetes and their phenomic and genomic characterization uncovers novel biology.</title>
        <authorList>
            <person name="Wiegand S."/>
            <person name="Jogler M."/>
            <person name="Boedeker C."/>
            <person name="Pinto D."/>
            <person name="Vollmers J."/>
            <person name="Rivas-Marin E."/>
            <person name="Kohn T."/>
            <person name="Peeters S.H."/>
            <person name="Heuer A."/>
            <person name="Rast P."/>
            <person name="Oberbeckmann S."/>
            <person name="Bunk B."/>
            <person name="Jeske O."/>
            <person name="Meyerdierks A."/>
            <person name="Storesund J.E."/>
            <person name="Kallscheuer N."/>
            <person name="Luecker S."/>
            <person name="Lage O.M."/>
            <person name="Pohl T."/>
            <person name="Merkel B.J."/>
            <person name="Hornburger P."/>
            <person name="Mueller R.-W."/>
            <person name="Bruemmer F."/>
            <person name="Labrenz M."/>
            <person name="Spormann A.M."/>
            <person name="Op den Camp H."/>
            <person name="Overmann J."/>
            <person name="Amann R."/>
            <person name="Jetten M.S.M."/>
            <person name="Mascher T."/>
            <person name="Medema M.H."/>
            <person name="Devos D.P."/>
            <person name="Kaster A.-K."/>
            <person name="Ovreas L."/>
            <person name="Rohde M."/>
            <person name="Galperin M.Y."/>
            <person name="Jogler C."/>
        </authorList>
    </citation>
    <scope>NUCLEOTIDE SEQUENCE [LARGE SCALE GENOMIC DNA]</scope>
    <source>
        <strain evidence="4 5">K23_9</strain>
    </source>
</reference>
<dbReference type="AlphaFoldDB" id="A0A517NUZ5"/>
<organism evidence="4 5">
    <name type="scientific">Stieleria marina</name>
    <dbReference type="NCBI Taxonomy" id="1930275"/>
    <lineage>
        <taxon>Bacteria</taxon>
        <taxon>Pseudomonadati</taxon>
        <taxon>Planctomycetota</taxon>
        <taxon>Planctomycetia</taxon>
        <taxon>Pirellulales</taxon>
        <taxon>Pirellulaceae</taxon>
        <taxon>Stieleria</taxon>
    </lineage>
</organism>
<feature type="domain" description="Ice-binding protein C-terminal" evidence="3">
    <location>
        <begin position="64"/>
        <end position="87"/>
    </location>
</feature>
<evidence type="ECO:0000259" key="3">
    <source>
        <dbReference type="Pfam" id="PF07589"/>
    </source>
</evidence>
<proteinExistence type="predicted"/>
<dbReference type="Proteomes" id="UP000319817">
    <property type="component" value="Chromosome"/>
</dbReference>
<accession>A0A517NUZ5</accession>
<feature type="transmembrane region" description="Helical" evidence="2">
    <location>
        <begin position="64"/>
        <end position="83"/>
    </location>
</feature>
<feature type="compositionally biased region" description="Low complexity" evidence="1">
    <location>
        <begin position="13"/>
        <end position="30"/>
    </location>
</feature>